<organism evidence="10 11">
    <name type="scientific">Phyllotreta striolata</name>
    <name type="common">Striped flea beetle</name>
    <name type="synonym">Crioceris striolata</name>
    <dbReference type="NCBI Taxonomy" id="444603"/>
    <lineage>
        <taxon>Eukaryota</taxon>
        <taxon>Metazoa</taxon>
        <taxon>Ecdysozoa</taxon>
        <taxon>Arthropoda</taxon>
        <taxon>Hexapoda</taxon>
        <taxon>Insecta</taxon>
        <taxon>Pterygota</taxon>
        <taxon>Neoptera</taxon>
        <taxon>Endopterygota</taxon>
        <taxon>Coleoptera</taxon>
        <taxon>Polyphaga</taxon>
        <taxon>Cucujiformia</taxon>
        <taxon>Chrysomeloidea</taxon>
        <taxon>Chrysomelidae</taxon>
        <taxon>Galerucinae</taxon>
        <taxon>Alticini</taxon>
        <taxon>Phyllotreta</taxon>
    </lineage>
</organism>
<dbReference type="GO" id="GO:0008139">
    <property type="term" value="F:nuclear localization sequence binding"/>
    <property type="evidence" value="ECO:0007669"/>
    <property type="project" value="InterPro"/>
</dbReference>
<dbReference type="Gene3D" id="6.10.140.1350">
    <property type="match status" value="1"/>
</dbReference>
<feature type="region of interest" description="Disordered" evidence="9">
    <location>
        <begin position="1"/>
        <end position="40"/>
    </location>
</feature>
<evidence type="ECO:0000256" key="4">
    <source>
        <dbReference type="ARBA" id="ARBA00022927"/>
    </source>
</evidence>
<feature type="compositionally biased region" description="Polar residues" evidence="9">
    <location>
        <begin position="22"/>
        <end position="40"/>
    </location>
</feature>
<keyword evidence="7" id="KW-0539">Nucleus</keyword>
<evidence type="ECO:0000256" key="8">
    <source>
        <dbReference type="SAM" id="Coils"/>
    </source>
</evidence>
<evidence type="ECO:0000256" key="2">
    <source>
        <dbReference type="ARBA" id="ARBA00022448"/>
    </source>
</evidence>
<feature type="compositionally biased region" description="Low complexity" evidence="9">
    <location>
        <begin position="1"/>
        <end position="18"/>
    </location>
</feature>
<dbReference type="PANTHER" id="PTHR13437">
    <property type="entry name" value="NUCLEOPORIN P58/P45 NUCLEOPORIN-LIKE PROTEIN 1"/>
    <property type="match status" value="1"/>
</dbReference>
<dbReference type="GO" id="GO:0005643">
    <property type="term" value="C:nuclear pore"/>
    <property type="evidence" value="ECO:0007669"/>
    <property type="project" value="UniProtKB-SubCell"/>
</dbReference>
<evidence type="ECO:0000256" key="9">
    <source>
        <dbReference type="SAM" id="MobiDB-lite"/>
    </source>
</evidence>
<evidence type="ECO:0000256" key="3">
    <source>
        <dbReference type="ARBA" id="ARBA00022816"/>
    </source>
</evidence>
<keyword evidence="4" id="KW-0653">Protein transport</keyword>
<dbReference type="GO" id="GO:0017056">
    <property type="term" value="F:structural constituent of nuclear pore"/>
    <property type="evidence" value="ECO:0007669"/>
    <property type="project" value="InterPro"/>
</dbReference>
<reference evidence="10" key="1">
    <citation type="submission" date="2022-01" db="EMBL/GenBank/DDBJ databases">
        <authorList>
            <person name="King R."/>
        </authorList>
    </citation>
    <scope>NUCLEOTIDE SEQUENCE</scope>
</reference>
<evidence type="ECO:0000313" key="11">
    <source>
        <dbReference type="Proteomes" id="UP001153712"/>
    </source>
</evidence>
<evidence type="ECO:0000256" key="1">
    <source>
        <dbReference type="ARBA" id="ARBA00004567"/>
    </source>
</evidence>
<keyword evidence="5" id="KW-0811">Translocation</keyword>
<evidence type="ECO:0000256" key="6">
    <source>
        <dbReference type="ARBA" id="ARBA00023132"/>
    </source>
</evidence>
<keyword evidence="6" id="KW-0906">Nuclear pore complex</keyword>
<dbReference type="GO" id="GO:0051028">
    <property type="term" value="P:mRNA transport"/>
    <property type="evidence" value="ECO:0007669"/>
    <property type="project" value="UniProtKB-KW"/>
</dbReference>
<dbReference type="EMBL" id="OU900094">
    <property type="protein sequence ID" value="CAH1138849.1"/>
    <property type="molecule type" value="Genomic_DNA"/>
</dbReference>
<keyword evidence="11" id="KW-1185">Reference proteome</keyword>
<keyword evidence="8" id="KW-0175">Coiled coil</keyword>
<proteinExistence type="predicted"/>
<comment type="subcellular location">
    <subcellularLocation>
        <location evidence="1">Nucleus</location>
        <location evidence="1">Nuclear pore complex</location>
    </subcellularLocation>
</comment>
<feature type="coiled-coil region" evidence="8">
    <location>
        <begin position="396"/>
        <end position="423"/>
    </location>
</feature>
<gene>
    <name evidence="10" type="ORF">PHYEVI_LOCUS355</name>
</gene>
<evidence type="ECO:0000256" key="5">
    <source>
        <dbReference type="ARBA" id="ARBA00023010"/>
    </source>
</evidence>
<evidence type="ECO:0008006" key="12">
    <source>
        <dbReference type="Google" id="ProtNLM"/>
    </source>
</evidence>
<dbReference type="Proteomes" id="UP001153712">
    <property type="component" value="Chromosome 1"/>
</dbReference>
<evidence type="ECO:0000313" key="10">
    <source>
        <dbReference type="EMBL" id="CAH1138849.1"/>
    </source>
</evidence>
<feature type="coiled-coil region" evidence="8">
    <location>
        <begin position="333"/>
        <end position="360"/>
    </location>
</feature>
<dbReference type="AlphaFoldDB" id="A0A9P0DGF7"/>
<accession>A0A9P0DGF7</accession>
<name>A0A9P0DGF7_PHYSR</name>
<dbReference type="GO" id="GO:0015031">
    <property type="term" value="P:protein transport"/>
    <property type="evidence" value="ECO:0007669"/>
    <property type="project" value="UniProtKB-KW"/>
</dbReference>
<evidence type="ECO:0000256" key="7">
    <source>
        <dbReference type="ARBA" id="ARBA00023242"/>
    </source>
</evidence>
<dbReference type="PANTHER" id="PTHR13437:SF2">
    <property type="entry name" value="NUCLEOPORIN P58_P45"/>
    <property type="match status" value="1"/>
</dbReference>
<dbReference type="Pfam" id="PF15967">
    <property type="entry name" value="Nucleoporin_FG2"/>
    <property type="match status" value="1"/>
</dbReference>
<protein>
    <recommendedName>
        <fullName evidence="12">Nucleoporin p58/p45</fullName>
    </recommendedName>
</protein>
<sequence length="591" mass="60322">MQNTSGFTFGTTSTPAPAGQTGLFNTSGGSSLFQPPASGSATPSLFGTATGAATATVAPAFGTNVASSAPLSFGAPATSTPAFGAPATSAPAFGAQATSAPAFGAQATSAPAFGAPATSTPAFGAPATSTPAFGAPATSAPAFGAPATSTPAFGAPATSTPAFGAPATAAPAFGATPNATLSFGAPTSAAPAFGAAPAASSSLSFGLNPPASTGIGFGLAASTATATPSFGSATAAPAFGTATTAATSFGGGGTTAFNLGGTSCSAPTTTTTSYGLGGQPTAQTKIITTQKDVTPKDQPLPNEILQTVEEFKKLVKQQKLYSSDIARCSVRDFRIVEQDINQLTKLLSEVEIQLQKNRQLAEKLKYDTAKCLKDVEIAQRTQDTPPGLQYENVAPLKFFLNLADKFEKEMQALKVQIEGADNYVKNYRSSSALTPQDLHLGMRRLHESFVALAGRLHSVHNQVESQKEAYVMTRRNLFNDHSNPFENLYTPANVNFQDVLHRTPPKVATGPTPFSSLAIGLTQPLGTQQNQSNVPYSTPTTSGTGFGNVGFGSTLGSQPESQYLFGGASAVQNINSFQLQKPPTGNKRGKQ</sequence>
<dbReference type="OrthoDB" id="2538017at2759"/>
<dbReference type="InterPro" id="IPR024882">
    <property type="entry name" value="NUP58/p45/49"/>
</dbReference>
<keyword evidence="2" id="KW-0813">Transport</keyword>
<keyword evidence="3" id="KW-0509">mRNA transport</keyword>